<dbReference type="EMBL" id="KQ964267">
    <property type="protein sequence ID" value="KXJ86516.1"/>
    <property type="molecule type" value="Genomic_DNA"/>
</dbReference>
<feature type="compositionally biased region" description="Pro residues" evidence="1">
    <location>
        <begin position="91"/>
        <end position="102"/>
    </location>
</feature>
<evidence type="ECO:0000313" key="3">
    <source>
        <dbReference type="Proteomes" id="UP000070501"/>
    </source>
</evidence>
<gene>
    <name evidence="2" type="ORF">Micbo1qcDRAFT_179778</name>
</gene>
<name>A0A136INJ5_9PEZI</name>
<feature type="region of interest" description="Disordered" evidence="1">
    <location>
        <begin position="197"/>
        <end position="259"/>
    </location>
</feature>
<feature type="compositionally biased region" description="Basic and acidic residues" evidence="1">
    <location>
        <begin position="227"/>
        <end position="247"/>
    </location>
</feature>
<evidence type="ECO:0000313" key="2">
    <source>
        <dbReference type="EMBL" id="KXJ86516.1"/>
    </source>
</evidence>
<sequence length="259" mass="27855">MATRAELLALRSELRALRPAGGGSRLVAIGAGKAQTASDHAAIVARVDVLESAFANVSLMRQEIAQGFQEIQQALVALGQRSSQSRRPGPYREPSPAAPTSPSPAEDASVESPNESPVEPRAARQKWGQVGVLSVTPRKTWQRFDPVVPRSLARKIPSNSNVATEGPDLNMHFSSVEPGIEPQERFDCARSGGYWQTASTLPPIPAGRHTARPSTPSTRMGGIVLQAERHADRQSCREQFQTEDKGPDGQPAGNQDPRC</sequence>
<reference evidence="3" key="1">
    <citation type="submission" date="2016-02" db="EMBL/GenBank/DDBJ databases">
        <title>Draft genome sequence of Microdochium bolleyi, a fungal endophyte of beachgrass.</title>
        <authorList>
            <consortium name="DOE Joint Genome Institute"/>
            <person name="David A.S."/>
            <person name="May G."/>
            <person name="Haridas S."/>
            <person name="Lim J."/>
            <person name="Wang M."/>
            <person name="Labutti K."/>
            <person name="Lipzen A."/>
            <person name="Barry K."/>
            <person name="Grigoriev I.V."/>
        </authorList>
    </citation>
    <scope>NUCLEOTIDE SEQUENCE [LARGE SCALE GENOMIC DNA]</scope>
    <source>
        <strain evidence="3">J235TASD1</strain>
    </source>
</reference>
<dbReference type="Proteomes" id="UP000070501">
    <property type="component" value="Unassembled WGS sequence"/>
</dbReference>
<accession>A0A136INJ5</accession>
<proteinExistence type="predicted"/>
<evidence type="ECO:0000256" key="1">
    <source>
        <dbReference type="SAM" id="MobiDB-lite"/>
    </source>
</evidence>
<feature type="region of interest" description="Disordered" evidence="1">
    <location>
        <begin position="79"/>
        <end position="126"/>
    </location>
</feature>
<dbReference type="InParanoid" id="A0A136INJ5"/>
<keyword evidence="3" id="KW-1185">Reference proteome</keyword>
<dbReference type="AlphaFoldDB" id="A0A136INJ5"/>
<organism evidence="2 3">
    <name type="scientific">Microdochium bolleyi</name>
    <dbReference type="NCBI Taxonomy" id="196109"/>
    <lineage>
        <taxon>Eukaryota</taxon>
        <taxon>Fungi</taxon>
        <taxon>Dikarya</taxon>
        <taxon>Ascomycota</taxon>
        <taxon>Pezizomycotina</taxon>
        <taxon>Sordariomycetes</taxon>
        <taxon>Xylariomycetidae</taxon>
        <taxon>Xylariales</taxon>
        <taxon>Microdochiaceae</taxon>
        <taxon>Microdochium</taxon>
    </lineage>
</organism>
<protein>
    <submittedName>
        <fullName evidence="2">Uncharacterized protein</fullName>
    </submittedName>
</protein>